<dbReference type="InterPro" id="IPR036259">
    <property type="entry name" value="MFS_trans_sf"/>
</dbReference>
<feature type="transmembrane region" description="Helical" evidence="6">
    <location>
        <begin position="40"/>
        <end position="60"/>
    </location>
</feature>
<dbReference type="Gene3D" id="1.20.1250.20">
    <property type="entry name" value="MFS general substrate transporter like domains"/>
    <property type="match status" value="1"/>
</dbReference>
<evidence type="ECO:0000313" key="8">
    <source>
        <dbReference type="EMBL" id="KAK9679015.1"/>
    </source>
</evidence>
<dbReference type="CDD" id="cd17390">
    <property type="entry name" value="MFS_MFSD9"/>
    <property type="match status" value="1"/>
</dbReference>
<evidence type="ECO:0000313" key="9">
    <source>
        <dbReference type="Proteomes" id="UP001458880"/>
    </source>
</evidence>
<evidence type="ECO:0000256" key="6">
    <source>
        <dbReference type="SAM" id="Phobius"/>
    </source>
</evidence>
<evidence type="ECO:0000259" key="7">
    <source>
        <dbReference type="PROSITE" id="PS50850"/>
    </source>
</evidence>
<name>A0AAW1HQZ5_POPJA</name>
<dbReference type="AlphaFoldDB" id="A0AAW1HQZ5"/>
<dbReference type="PRINTS" id="PR01035">
    <property type="entry name" value="TCRTETA"/>
</dbReference>
<evidence type="ECO:0000256" key="4">
    <source>
        <dbReference type="ARBA" id="ARBA00022989"/>
    </source>
</evidence>
<dbReference type="SUPFAM" id="SSF103473">
    <property type="entry name" value="MFS general substrate transporter"/>
    <property type="match status" value="1"/>
</dbReference>
<protein>
    <submittedName>
        <fullName evidence="8">Major Facilitator Superfamily</fullName>
    </submittedName>
</protein>
<feature type="domain" description="Major facilitator superfamily (MFS) profile" evidence="7">
    <location>
        <begin position="6"/>
        <end position="403"/>
    </location>
</feature>
<feature type="transmembrane region" description="Helical" evidence="6">
    <location>
        <begin position="7"/>
        <end position="28"/>
    </location>
</feature>
<dbReference type="InterPro" id="IPR011701">
    <property type="entry name" value="MFS"/>
</dbReference>
<evidence type="ECO:0000256" key="2">
    <source>
        <dbReference type="ARBA" id="ARBA00022448"/>
    </source>
</evidence>
<dbReference type="InterPro" id="IPR020846">
    <property type="entry name" value="MFS_dom"/>
</dbReference>
<dbReference type="Pfam" id="PF07690">
    <property type="entry name" value="MFS_1"/>
    <property type="match status" value="1"/>
</dbReference>
<proteinExistence type="predicted"/>
<dbReference type="InterPro" id="IPR001958">
    <property type="entry name" value="Tet-R_TetA/multi-R_MdtG-like"/>
</dbReference>
<comment type="subcellular location">
    <subcellularLocation>
        <location evidence="1">Membrane</location>
        <topology evidence="1">Multi-pass membrane protein</topology>
    </subcellularLocation>
</comment>
<evidence type="ECO:0000256" key="3">
    <source>
        <dbReference type="ARBA" id="ARBA00022692"/>
    </source>
</evidence>
<dbReference type="PANTHER" id="PTHR23504">
    <property type="entry name" value="MAJOR FACILITATOR SUPERFAMILY DOMAIN-CONTAINING PROTEIN 10"/>
    <property type="match status" value="1"/>
</dbReference>
<feature type="transmembrane region" description="Helical" evidence="6">
    <location>
        <begin position="224"/>
        <end position="244"/>
    </location>
</feature>
<sequence length="407" mass="45394">MELKHKLYIIYTISFLDLFAIGLMFPLLYPHIRELGGSHFIIGLLGSMYSALQVLTGPLIGSWSDIRGRRFVLLTTLTICTICYFLLGLTSSIFFVFILRMILGFIKHTQTICKALIADSLPIEQQAAAYGQSSGYGMLGFVIGPILGGHISEMNNGFFYVCCFTSFLFVINMTLALILPDSPKTTDKFSNISVLSLLSTIHKEFLRAIRELLKINWKIYWDTFLMRFLFAISVSIMHSSHSLYLKEKYNLSQVNIGYTISFLSIIGVICGLSMGKITKIFYKNDHNCLQRIYHSFCVMAACSVGFYLAPDLYTFYAILVPFAISSTLLRIVTMELMITKSKNDEKGSLSGASNSVMSIARFITPLSSGIIGDIFGENTVMLSGLVPALTGSLVCVYLTRRSKIKGN</sequence>
<dbReference type="EMBL" id="JASPKY010001124">
    <property type="protein sequence ID" value="KAK9679015.1"/>
    <property type="molecule type" value="Genomic_DNA"/>
</dbReference>
<dbReference type="PANTHER" id="PTHR23504:SF14">
    <property type="entry name" value="MAJOR FACILITATOR SUPERFAMILY DOMAIN-CONTAINING PROTEIN 9"/>
    <property type="match status" value="1"/>
</dbReference>
<feature type="transmembrane region" description="Helical" evidence="6">
    <location>
        <begin position="157"/>
        <end position="179"/>
    </location>
</feature>
<evidence type="ECO:0000256" key="5">
    <source>
        <dbReference type="ARBA" id="ARBA00023136"/>
    </source>
</evidence>
<feature type="transmembrane region" description="Helical" evidence="6">
    <location>
        <begin position="72"/>
        <end position="99"/>
    </location>
</feature>
<keyword evidence="5 6" id="KW-0472">Membrane</keyword>
<comment type="caution">
    <text evidence="8">The sequence shown here is derived from an EMBL/GenBank/DDBJ whole genome shotgun (WGS) entry which is preliminary data.</text>
</comment>
<dbReference type="PROSITE" id="PS50850">
    <property type="entry name" value="MFS"/>
    <property type="match status" value="1"/>
</dbReference>
<accession>A0AAW1HQZ5</accession>
<evidence type="ECO:0000256" key="1">
    <source>
        <dbReference type="ARBA" id="ARBA00004141"/>
    </source>
</evidence>
<feature type="transmembrane region" description="Helical" evidence="6">
    <location>
        <begin position="381"/>
        <end position="399"/>
    </location>
</feature>
<feature type="transmembrane region" description="Helical" evidence="6">
    <location>
        <begin position="315"/>
        <end position="338"/>
    </location>
</feature>
<feature type="transmembrane region" description="Helical" evidence="6">
    <location>
        <begin position="256"/>
        <end position="272"/>
    </location>
</feature>
<feature type="transmembrane region" description="Helical" evidence="6">
    <location>
        <begin position="292"/>
        <end position="309"/>
    </location>
</feature>
<gene>
    <name evidence="8" type="ORF">QE152_g40361</name>
</gene>
<organism evidence="8 9">
    <name type="scientific">Popillia japonica</name>
    <name type="common">Japanese beetle</name>
    <dbReference type="NCBI Taxonomy" id="7064"/>
    <lineage>
        <taxon>Eukaryota</taxon>
        <taxon>Metazoa</taxon>
        <taxon>Ecdysozoa</taxon>
        <taxon>Arthropoda</taxon>
        <taxon>Hexapoda</taxon>
        <taxon>Insecta</taxon>
        <taxon>Pterygota</taxon>
        <taxon>Neoptera</taxon>
        <taxon>Endopterygota</taxon>
        <taxon>Coleoptera</taxon>
        <taxon>Polyphaga</taxon>
        <taxon>Scarabaeiformia</taxon>
        <taxon>Scarabaeidae</taxon>
        <taxon>Rutelinae</taxon>
        <taxon>Popillia</taxon>
    </lineage>
</organism>
<dbReference type="GO" id="GO:0022857">
    <property type="term" value="F:transmembrane transporter activity"/>
    <property type="evidence" value="ECO:0007669"/>
    <property type="project" value="InterPro"/>
</dbReference>
<dbReference type="Proteomes" id="UP001458880">
    <property type="component" value="Unassembled WGS sequence"/>
</dbReference>
<keyword evidence="3 6" id="KW-0812">Transmembrane</keyword>
<dbReference type="GO" id="GO:0016020">
    <property type="term" value="C:membrane"/>
    <property type="evidence" value="ECO:0007669"/>
    <property type="project" value="UniProtKB-SubCell"/>
</dbReference>
<keyword evidence="9" id="KW-1185">Reference proteome</keyword>
<keyword evidence="2" id="KW-0813">Transport</keyword>
<reference evidence="8 9" key="1">
    <citation type="journal article" date="2024" name="BMC Genomics">
        <title>De novo assembly and annotation of Popillia japonica's genome with initial clues to its potential as an invasive pest.</title>
        <authorList>
            <person name="Cucini C."/>
            <person name="Boschi S."/>
            <person name="Funari R."/>
            <person name="Cardaioli E."/>
            <person name="Iannotti N."/>
            <person name="Marturano G."/>
            <person name="Paoli F."/>
            <person name="Bruttini M."/>
            <person name="Carapelli A."/>
            <person name="Frati F."/>
            <person name="Nardi F."/>
        </authorList>
    </citation>
    <scope>NUCLEOTIDE SEQUENCE [LARGE SCALE GENOMIC DNA]</scope>
    <source>
        <strain evidence="8">DMR45628</strain>
    </source>
</reference>
<keyword evidence="4 6" id="KW-1133">Transmembrane helix</keyword>